<dbReference type="OrthoDB" id="449052at2759"/>
<protein>
    <recommendedName>
        <fullName evidence="4">CBS domain-containing protein</fullName>
    </recommendedName>
</protein>
<dbReference type="GO" id="GO:0004865">
    <property type="term" value="F:protein serine/threonine phosphatase inhibitor activity"/>
    <property type="evidence" value="ECO:0007669"/>
    <property type="project" value="TreeGrafter"/>
</dbReference>
<dbReference type="EMBL" id="JAEPRA010000005">
    <property type="protein sequence ID" value="KAG2185145.1"/>
    <property type="molecule type" value="Genomic_DNA"/>
</dbReference>
<dbReference type="InterPro" id="IPR000644">
    <property type="entry name" value="CBS_dom"/>
</dbReference>
<keyword evidence="2 3" id="KW-0129">CBS domain</keyword>
<proteinExistence type="predicted"/>
<organism evidence="5 6">
    <name type="scientific">Umbelopsis vinacea</name>
    <dbReference type="NCBI Taxonomy" id="44442"/>
    <lineage>
        <taxon>Eukaryota</taxon>
        <taxon>Fungi</taxon>
        <taxon>Fungi incertae sedis</taxon>
        <taxon>Mucoromycota</taxon>
        <taxon>Mucoromycotina</taxon>
        <taxon>Umbelopsidomycetes</taxon>
        <taxon>Umbelopsidales</taxon>
        <taxon>Umbelopsidaceae</taxon>
        <taxon>Umbelopsis</taxon>
    </lineage>
</organism>
<accession>A0A8H7Q4G8</accession>
<dbReference type="InterPro" id="IPR046342">
    <property type="entry name" value="CBS_dom_sf"/>
</dbReference>
<gene>
    <name evidence="5" type="ORF">INT44_001935</name>
</gene>
<evidence type="ECO:0000313" key="5">
    <source>
        <dbReference type="EMBL" id="KAG2185145.1"/>
    </source>
</evidence>
<dbReference type="PROSITE" id="PS51371">
    <property type="entry name" value="CBS"/>
    <property type="match status" value="2"/>
</dbReference>
<evidence type="ECO:0000256" key="2">
    <source>
        <dbReference type="ARBA" id="ARBA00023122"/>
    </source>
</evidence>
<dbReference type="Pfam" id="PF00571">
    <property type="entry name" value="CBS"/>
    <property type="match status" value="2"/>
</dbReference>
<dbReference type="Gene3D" id="3.10.580.10">
    <property type="entry name" value="CBS-domain"/>
    <property type="match status" value="2"/>
</dbReference>
<keyword evidence="6" id="KW-1185">Reference proteome</keyword>
<sequence length="361" mass="39952">MTEKSTSPTLYPDISEHREGLTTEVHDWTMVQAKLLVEGQTVITIDGSLPIEVACETLLNNNISSAPVYDSTPATSSAIDHPRSYIGMFDYGDLISYILIVLRKEFPPEDESTIEIKELIRKAMGGEQVPVKLASDLSRKNPFCSVLPEATLISVLDEFSCGTHRGETFREVSDIGYFAVTLPSGELMGILSQSRVIDYLYKNIKHFPELHRVASKSLRQLQLGEAPVISIDSESIVLDALSLMNKHGVSSLAVIGPTKSLVGNISLTDVKHIIKNQQKLLWNSCFHFINNIRVSQGVIDGQDRHPVFDVKLDTTLLMTMGKLVATKAHRLWVTDEADVVIGLVSLTDLLRAILKNTVNQQ</sequence>
<dbReference type="CDD" id="cd02205">
    <property type="entry name" value="CBS_pair_SF"/>
    <property type="match status" value="1"/>
</dbReference>
<evidence type="ECO:0000259" key="4">
    <source>
        <dbReference type="PROSITE" id="PS51371"/>
    </source>
</evidence>
<evidence type="ECO:0000313" key="6">
    <source>
        <dbReference type="Proteomes" id="UP000612746"/>
    </source>
</evidence>
<name>A0A8H7Q4G8_9FUNG</name>
<reference evidence="5" key="1">
    <citation type="submission" date="2020-12" db="EMBL/GenBank/DDBJ databases">
        <title>Metabolic potential, ecology and presence of endohyphal bacteria is reflected in genomic diversity of Mucoromycotina.</title>
        <authorList>
            <person name="Muszewska A."/>
            <person name="Okrasinska A."/>
            <person name="Steczkiewicz K."/>
            <person name="Drgas O."/>
            <person name="Orlowska M."/>
            <person name="Perlinska-Lenart U."/>
            <person name="Aleksandrzak-Piekarczyk T."/>
            <person name="Szatraj K."/>
            <person name="Zielenkiewicz U."/>
            <person name="Pilsyk S."/>
            <person name="Malc E."/>
            <person name="Mieczkowski P."/>
            <person name="Kruszewska J.S."/>
            <person name="Biernat P."/>
            <person name="Pawlowska J."/>
        </authorList>
    </citation>
    <scope>NUCLEOTIDE SEQUENCE</scope>
    <source>
        <strain evidence="5">WA0000051536</strain>
    </source>
</reference>
<dbReference type="AlphaFoldDB" id="A0A8H7Q4G8"/>
<evidence type="ECO:0000256" key="3">
    <source>
        <dbReference type="PROSITE-ProRule" id="PRU00703"/>
    </source>
</evidence>
<dbReference type="Proteomes" id="UP000612746">
    <property type="component" value="Unassembled WGS sequence"/>
</dbReference>
<feature type="domain" description="CBS" evidence="4">
    <location>
        <begin position="223"/>
        <end position="280"/>
    </location>
</feature>
<dbReference type="InterPro" id="IPR050511">
    <property type="entry name" value="AMPK_gamma/SDS23_families"/>
</dbReference>
<dbReference type="SUPFAM" id="SSF54631">
    <property type="entry name" value="CBS-domain pair"/>
    <property type="match status" value="2"/>
</dbReference>
<comment type="caution">
    <text evidence="5">The sequence shown here is derived from an EMBL/GenBank/DDBJ whole genome shotgun (WGS) entry which is preliminary data.</text>
</comment>
<feature type="domain" description="CBS" evidence="4">
    <location>
        <begin position="302"/>
        <end position="361"/>
    </location>
</feature>
<evidence type="ECO:0000256" key="1">
    <source>
        <dbReference type="ARBA" id="ARBA00022737"/>
    </source>
</evidence>
<dbReference type="GO" id="GO:0042149">
    <property type="term" value="P:cellular response to glucose starvation"/>
    <property type="evidence" value="ECO:0007669"/>
    <property type="project" value="TreeGrafter"/>
</dbReference>
<dbReference type="PANTHER" id="PTHR13780">
    <property type="entry name" value="AMP-ACTIVATED PROTEIN KINASE, GAMMA REGULATORY SUBUNIT"/>
    <property type="match status" value="1"/>
</dbReference>
<dbReference type="SMART" id="SM00116">
    <property type="entry name" value="CBS"/>
    <property type="match status" value="4"/>
</dbReference>
<dbReference type="PANTHER" id="PTHR13780:SF36">
    <property type="entry name" value="CBS DOMAIN-CONTAINING PROTEIN"/>
    <property type="match status" value="1"/>
</dbReference>
<keyword evidence="1" id="KW-0677">Repeat</keyword>